<organism evidence="1 2">
    <name type="scientific">Periplaneta americana</name>
    <name type="common">American cockroach</name>
    <name type="synonym">Blatta americana</name>
    <dbReference type="NCBI Taxonomy" id="6978"/>
    <lineage>
        <taxon>Eukaryota</taxon>
        <taxon>Metazoa</taxon>
        <taxon>Ecdysozoa</taxon>
        <taxon>Arthropoda</taxon>
        <taxon>Hexapoda</taxon>
        <taxon>Insecta</taxon>
        <taxon>Pterygota</taxon>
        <taxon>Neoptera</taxon>
        <taxon>Polyneoptera</taxon>
        <taxon>Dictyoptera</taxon>
        <taxon>Blattodea</taxon>
        <taxon>Blattoidea</taxon>
        <taxon>Blattidae</taxon>
        <taxon>Blattinae</taxon>
        <taxon>Periplaneta</taxon>
    </lineage>
</organism>
<keyword evidence="2" id="KW-1185">Reference proteome</keyword>
<dbReference type="PANTHER" id="PTHR47326">
    <property type="entry name" value="TRANSPOSABLE ELEMENT TC3 TRANSPOSASE-LIKE PROTEIN"/>
    <property type="match status" value="1"/>
</dbReference>
<comment type="caution">
    <text evidence="1">The sequence shown here is derived from an EMBL/GenBank/DDBJ whole genome shotgun (WGS) entry which is preliminary data.</text>
</comment>
<dbReference type="PANTHER" id="PTHR47326:SF1">
    <property type="entry name" value="HTH PSQ-TYPE DOMAIN-CONTAINING PROTEIN"/>
    <property type="match status" value="1"/>
</dbReference>
<dbReference type="Gene3D" id="3.30.420.10">
    <property type="entry name" value="Ribonuclease H-like superfamily/Ribonuclease H"/>
    <property type="match status" value="1"/>
</dbReference>
<accession>A0ABQ8SS61</accession>
<dbReference type="EMBL" id="JAJSOF020000021">
    <property type="protein sequence ID" value="KAJ4436561.1"/>
    <property type="molecule type" value="Genomic_DNA"/>
</dbReference>
<gene>
    <name evidence="1" type="ORF">ANN_16593</name>
</gene>
<proteinExistence type="predicted"/>
<reference evidence="1 2" key="1">
    <citation type="journal article" date="2022" name="Allergy">
        <title>Genome assembly and annotation of Periplaneta americana reveal a comprehensive cockroach allergen profile.</title>
        <authorList>
            <person name="Wang L."/>
            <person name="Xiong Q."/>
            <person name="Saelim N."/>
            <person name="Wang L."/>
            <person name="Nong W."/>
            <person name="Wan A.T."/>
            <person name="Shi M."/>
            <person name="Liu X."/>
            <person name="Cao Q."/>
            <person name="Hui J.H.L."/>
            <person name="Sookrung N."/>
            <person name="Leung T.F."/>
            <person name="Tungtrongchitr A."/>
            <person name="Tsui S.K.W."/>
        </authorList>
    </citation>
    <scope>NUCLEOTIDE SEQUENCE [LARGE SCALE GENOMIC DNA]</scope>
    <source>
        <strain evidence="1">PWHHKU_190912</strain>
    </source>
</reference>
<name>A0ABQ8SS61_PERAM</name>
<evidence type="ECO:0000313" key="2">
    <source>
        <dbReference type="Proteomes" id="UP001148838"/>
    </source>
</evidence>
<sequence>MPWDGAPPHWHHLVRDWLNDVTDCWIGRHAPDDRVYLQWPSRSPDLIPCDVFLWSFVKDQVYVAPLPANLPELRDRIREAVAVITPDMLIEVWEELAYREKAESDALAGLKVIEISPATSKIPTRSVHSL</sequence>
<dbReference type="Proteomes" id="UP001148838">
    <property type="component" value="Unassembled WGS sequence"/>
</dbReference>
<protein>
    <submittedName>
        <fullName evidence="1">Uncharacterized protein</fullName>
    </submittedName>
</protein>
<dbReference type="InterPro" id="IPR036397">
    <property type="entry name" value="RNaseH_sf"/>
</dbReference>
<evidence type="ECO:0000313" key="1">
    <source>
        <dbReference type="EMBL" id="KAJ4436561.1"/>
    </source>
</evidence>